<dbReference type="Pfam" id="PF00561">
    <property type="entry name" value="Abhydrolase_1"/>
    <property type="match status" value="1"/>
</dbReference>
<reference evidence="2 3" key="1">
    <citation type="submission" date="2013-11" db="EMBL/GenBank/DDBJ databases">
        <title>The Genome Sequence of Phytophthora parasitica P1976.</title>
        <authorList>
            <consortium name="The Broad Institute Genomics Platform"/>
            <person name="Russ C."/>
            <person name="Tyler B."/>
            <person name="Panabieres F."/>
            <person name="Shan W."/>
            <person name="Tripathy S."/>
            <person name="Grunwald N."/>
            <person name="Machado M."/>
            <person name="Johnson C.S."/>
            <person name="Walker B."/>
            <person name="Young S."/>
            <person name="Zeng Q."/>
            <person name="Gargeya S."/>
            <person name="Fitzgerald M."/>
            <person name="Haas B."/>
            <person name="Abouelleil A."/>
            <person name="Allen A.W."/>
            <person name="Alvarado L."/>
            <person name="Arachchi H.M."/>
            <person name="Berlin A.M."/>
            <person name="Chapman S.B."/>
            <person name="Gainer-Dewar J."/>
            <person name="Goldberg J."/>
            <person name="Griggs A."/>
            <person name="Gujja S."/>
            <person name="Hansen M."/>
            <person name="Howarth C."/>
            <person name="Imamovic A."/>
            <person name="Ireland A."/>
            <person name="Larimer J."/>
            <person name="McCowan C."/>
            <person name="Murphy C."/>
            <person name="Pearson M."/>
            <person name="Poon T.W."/>
            <person name="Priest M."/>
            <person name="Roberts A."/>
            <person name="Saif S."/>
            <person name="Shea T."/>
            <person name="Sisk P."/>
            <person name="Sykes S."/>
            <person name="Wortman J."/>
            <person name="Nusbaum C."/>
            <person name="Birren B."/>
        </authorList>
    </citation>
    <scope>NUCLEOTIDE SEQUENCE [LARGE SCALE GENOMIC DNA]</scope>
    <source>
        <strain evidence="2 3">P1976</strain>
    </source>
</reference>
<accession>A0A080ZYH9</accession>
<comment type="caution">
    <text evidence="2">The sequence shown here is derived from an EMBL/GenBank/DDBJ whole genome shotgun (WGS) entry which is preliminary data.</text>
</comment>
<evidence type="ECO:0000259" key="1">
    <source>
        <dbReference type="Pfam" id="PF00561"/>
    </source>
</evidence>
<dbReference type="InterPro" id="IPR000073">
    <property type="entry name" value="AB_hydrolase_1"/>
</dbReference>
<organism evidence="2 3">
    <name type="scientific">Phytophthora nicotianae P1976</name>
    <dbReference type="NCBI Taxonomy" id="1317066"/>
    <lineage>
        <taxon>Eukaryota</taxon>
        <taxon>Sar</taxon>
        <taxon>Stramenopiles</taxon>
        <taxon>Oomycota</taxon>
        <taxon>Peronosporomycetes</taxon>
        <taxon>Peronosporales</taxon>
        <taxon>Peronosporaceae</taxon>
        <taxon>Phytophthora</taxon>
    </lineage>
</organism>
<dbReference type="Gene3D" id="3.40.50.1820">
    <property type="entry name" value="alpha/beta hydrolase"/>
    <property type="match status" value="1"/>
</dbReference>
<evidence type="ECO:0000313" key="2">
    <source>
        <dbReference type="EMBL" id="ETO71690.1"/>
    </source>
</evidence>
<sequence length="326" mass="35320">MVLSRLEQHMASKYAAFRVYTPKAIQKTNVATGITMAYLIQQIGDGSSDDETRLVLIMGYGYRKEEWAPLVDGLLTQWEQKNPGKTLKILTLDNRGVGDTDAPWGKYSTSGMAQDTLALLDAIGWKTAHIAGVSMGGMISQEIALAAPERLQSLSLLVTSPGSFTPDASAYPAIITTLMSSDMNKVTNAMLSFLYPDSFLASKNGDNGTMHDVFFKYHKEVAATLGAPSSSGAFGQTAALVLHSMPDKKLHKIRDSGFPILIIGAKQDQCINVSHSLHFSKVLASDHTKLVMYEDAGHACFLQHIDEIANNLLDILQRANLSAPAS</sequence>
<dbReference type="InterPro" id="IPR029058">
    <property type="entry name" value="AB_hydrolase_fold"/>
</dbReference>
<dbReference type="AlphaFoldDB" id="A0A080ZYH9"/>
<dbReference type="SUPFAM" id="SSF53474">
    <property type="entry name" value="alpha/beta-Hydrolases"/>
    <property type="match status" value="1"/>
</dbReference>
<dbReference type="Proteomes" id="UP000028582">
    <property type="component" value="Unassembled WGS sequence"/>
</dbReference>
<proteinExistence type="predicted"/>
<dbReference type="OrthoDB" id="19657at2759"/>
<feature type="domain" description="AB hydrolase-1" evidence="1">
    <location>
        <begin position="54"/>
        <end position="304"/>
    </location>
</feature>
<dbReference type="EMBL" id="ANJA01002153">
    <property type="protein sequence ID" value="ETO71690.1"/>
    <property type="molecule type" value="Genomic_DNA"/>
</dbReference>
<protein>
    <recommendedName>
        <fullName evidence="1">AB hydrolase-1 domain-containing protein</fullName>
    </recommendedName>
</protein>
<dbReference type="PRINTS" id="PR00111">
    <property type="entry name" value="ABHYDROLASE"/>
</dbReference>
<dbReference type="PANTHER" id="PTHR43433:SF5">
    <property type="entry name" value="AB HYDROLASE-1 DOMAIN-CONTAINING PROTEIN"/>
    <property type="match status" value="1"/>
</dbReference>
<gene>
    <name evidence="2" type="ORF">F444_12011</name>
</gene>
<dbReference type="InterPro" id="IPR050471">
    <property type="entry name" value="AB_hydrolase"/>
</dbReference>
<dbReference type="PANTHER" id="PTHR43433">
    <property type="entry name" value="HYDROLASE, ALPHA/BETA FOLD FAMILY PROTEIN"/>
    <property type="match status" value="1"/>
</dbReference>
<name>A0A080ZYH9_PHYNI</name>
<evidence type="ECO:0000313" key="3">
    <source>
        <dbReference type="Proteomes" id="UP000028582"/>
    </source>
</evidence>